<evidence type="ECO:0000256" key="1">
    <source>
        <dbReference type="PROSITE-ProRule" id="PRU00169"/>
    </source>
</evidence>
<protein>
    <submittedName>
        <fullName evidence="4">Putative two-component system response regulator</fullName>
    </submittedName>
</protein>
<dbReference type="SUPFAM" id="SSF109604">
    <property type="entry name" value="HD-domain/PDEase-like"/>
    <property type="match status" value="1"/>
</dbReference>
<keyword evidence="5" id="KW-1185">Reference proteome</keyword>
<reference evidence="4 5" key="1">
    <citation type="submission" date="2018-05" db="EMBL/GenBank/DDBJ databases">
        <title>Genomic Encyclopedia of Type Strains, Phase IV (KMG-IV): sequencing the most valuable type-strain genomes for metagenomic binning, comparative biology and taxonomic classification.</title>
        <authorList>
            <person name="Goeker M."/>
        </authorList>
    </citation>
    <scope>NUCLEOTIDE SEQUENCE [LARGE SCALE GENOMIC DNA]</scope>
    <source>
        <strain evidence="4 5">DSM 19792</strain>
    </source>
</reference>
<dbReference type="InterPro" id="IPR003607">
    <property type="entry name" value="HD/PDEase_dom"/>
</dbReference>
<evidence type="ECO:0000259" key="3">
    <source>
        <dbReference type="PROSITE" id="PS51832"/>
    </source>
</evidence>
<organism evidence="4 5">
    <name type="scientific">Undibacterium pigrum</name>
    <dbReference type="NCBI Taxonomy" id="401470"/>
    <lineage>
        <taxon>Bacteria</taxon>
        <taxon>Pseudomonadati</taxon>
        <taxon>Pseudomonadota</taxon>
        <taxon>Betaproteobacteria</taxon>
        <taxon>Burkholderiales</taxon>
        <taxon>Oxalobacteraceae</taxon>
        <taxon>Undibacterium</taxon>
    </lineage>
</organism>
<dbReference type="PROSITE" id="PS50110">
    <property type="entry name" value="RESPONSE_REGULATORY"/>
    <property type="match status" value="1"/>
</dbReference>
<dbReference type="EMBL" id="QJKB01000013">
    <property type="protein sequence ID" value="PXX37946.1"/>
    <property type="molecule type" value="Genomic_DNA"/>
</dbReference>
<dbReference type="GO" id="GO:0000160">
    <property type="term" value="P:phosphorelay signal transduction system"/>
    <property type="evidence" value="ECO:0007669"/>
    <property type="project" value="InterPro"/>
</dbReference>
<dbReference type="SMART" id="SM00448">
    <property type="entry name" value="REC"/>
    <property type="match status" value="1"/>
</dbReference>
<dbReference type="PANTHER" id="PTHR45228:SF1">
    <property type="entry name" value="CYCLIC DI-GMP PHOSPHODIESTERASE TM_0186"/>
    <property type="match status" value="1"/>
</dbReference>
<dbReference type="CDD" id="cd17551">
    <property type="entry name" value="REC_RpfG-like"/>
    <property type="match status" value="1"/>
</dbReference>
<dbReference type="CDD" id="cd00077">
    <property type="entry name" value="HDc"/>
    <property type="match status" value="1"/>
</dbReference>
<proteinExistence type="predicted"/>
<feature type="domain" description="HD-GYP" evidence="3">
    <location>
        <begin position="150"/>
        <end position="347"/>
    </location>
</feature>
<dbReference type="PANTHER" id="PTHR45228">
    <property type="entry name" value="CYCLIC DI-GMP PHOSPHODIESTERASE TM_0186-RELATED"/>
    <property type="match status" value="1"/>
</dbReference>
<dbReference type="GO" id="GO:0008081">
    <property type="term" value="F:phosphoric diester hydrolase activity"/>
    <property type="evidence" value="ECO:0007669"/>
    <property type="project" value="UniProtKB-ARBA"/>
</dbReference>
<comment type="caution">
    <text evidence="4">The sequence shown here is derived from an EMBL/GenBank/DDBJ whole genome shotgun (WGS) entry which is preliminary data.</text>
</comment>
<dbReference type="InterPro" id="IPR052020">
    <property type="entry name" value="Cyclic_di-GMP/3'3'-cGAMP_PDE"/>
</dbReference>
<evidence type="ECO:0000313" key="5">
    <source>
        <dbReference type="Proteomes" id="UP000247792"/>
    </source>
</evidence>
<gene>
    <name evidence="4" type="ORF">DFR42_11320</name>
</gene>
<feature type="domain" description="Response regulatory" evidence="2">
    <location>
        <begin position="6"/>
        <end position="123"/>
    </location>
</feature>
<dbReference type="Gene3D" id="3.40.50.2300">
    <property type="match status" value="1"/>
</dbReference>
<dbReference type="SMART" id="SM00471">
    <property type="entry name" value="HDc"/>
    <property type="match status" value="1"/>
</dbReference>
<keyword evidence="1" id="KW-0597">Phosphoprotein</keyword>
<sequence length="347" mass="38551">MTVKPIVLIVDDNAVNLLLLATLTESVSGVPAVSFDDPVTAAEWCQSNTPDLILVDYMMPGLDGHDFIRIVRKLPHCVDVPIVMVTTENEKTVRHEALSLGATEFLAKPVDVPECRSRIRNLLALRHSQNLIKDKAKLLEHEVRQATAAIIDRERELIVRLSKAAEFRDPETGAHVQRMAHYSRIIAKKLNLSVEFQQLLLDAAPMHDVGKMGIPDHILLKPGRLNEEEMIIMRRHAEIGAVILAGSSAPLIQLGEEIARTHHEKYDGTGYPNKLVGESIPLSGRIVAVADVFDALTSERPYKKAWSDESAQQFLQDNAGSHFCPVCVAAFIESWDEVMEVKAKLLD</sequence>
<dbReference type="InterPro" id="IPR037522">
    <property type="entry name" value="HD_GYP_dom"/>
</dbReference>
<dbReference type="InterPro" id="IPR011006">
    <property type="entry name" value="CheY-like_superfamily"/>
</dbReference>
<dbReference type="InterPro" id="IPR001789">
    <property type="entry name" value="Sig_transdc_resp-reg_receiver"/>
</dbReference>
<dbReference type="Proteomes" id="UP000247792">
    <property type="component" value="Unassembled WGS sequence"/>
</dbReference>
<accession>A0A318IPF4</accession>
<dbReference type="Pfam" id="PF13487">
    <property type="entry name" value="HD_5"/>
    <property type="match status" value="1"/>
</dbReference>
<dbReference type="OrthoDB" id="9763857at2"/>
<name>A0A318IPF4_9BURK</name>
<dbReference type="Gene3D" id="1.10.3210.10">
    <property type="entry name" value="Hypothetical protein af1432"/>
    <property type="match status" value="1"/>
</dbReference>
<dbReference type="SUPFAM" id="SSF52172">
    <property type="entry name" value="CheY-like"/>
    <property type="match status" value="1"/>
</dbReference>
<dbReference type="AlphaFoldDB" id="A0A318IPF4"/>
<dbReference type="Pfam" id="PF00072">
    <property type="entry name" value="Response_reg"/>
    <property type="match status" value="1"/>
</dbReference>
<evidence type="ECO:0000313" key="4">
    <source>
        <dbReference type="EMBL" id="PXX37946.1"/>
    </source>
</evidence>
<feature type="modified residue" description="4-aspartylphosphate" evidence="1">
    <location>
        <position position="56"/>
    </location>
</feature>
<dbReference type="PROSITE" id="PS51832">
    <property type="entry name" value="HD_GYP"/>
    <property type="match status" value="1"/>
</dbReference>
<evidence type="ECO:0000259" key="2">
    <source>
        <dbReference type="PROSITE" id="PS50110"/>
    </source>
</evidence>